<dbReference type="STRING" id="312017.Q23J97"/>
<dbReference type="Pfam" id="PF08719">
    <property type="entry name" value="NADAR"/>
    <property type="match status" value="1"/>
</dbReference>
<evidence type="ECO:0000259" key="4">
    <source>
        <dbReference type="PROSITE" id="PS50102"/>
    </source>
</evidence>
<feature type="domain" description="RRM" evidence="4">
    <location>
        <begin position="331"/>
        <end position="427"/>
    </location>
</feature>
<dbReference type="InterPro" id="IPR000253">
    <property type="entry name" value="FHA_dom"/>
</dbReference>
<feature type="compositionally biased region" description="Basic residues" evidence="2">
    <location>
        <begin position="595"/>
        <end position="609"/>
    </location>
</feature>
<evidence type="ECO:0000259" key="3">
    <source>
        <dbReference type="PROSITE" id="PS50006"/>
    </source>
</evidence>
<dbReference type="PROSITE" id="PS50102">
    <property type="entry name" value="RRM"/>
    <property type="match status" value="1"/>
</dbReference>
<dbReference type="InterPro" id="IPR000504">
    <property type="entry name" value="RRM_dom"/>
</dbReference>
<feature type="compositionally biased region" description="Basic and acidic residues" evidence="2">
    <location>
        <begin position="567"/>
        <end position="586"/>
    </location>
</feature>
<dbReference type="Gene3D" id="3.30.70.330">
    <property type="match status" value="1"/>
</dbReference>
<evidence type="ECO:0000313" key="6">
    <source>
        <dbReference type="Proteomes" id="UP000009168"/>
    </source>
</evidence>
<dbReference type="KEGG" id="tet:TTHERM_00490750"/>
<dbReference type="GeneID" id="7836885"/>
<dbReference type="PANTHER" id="PTHR23308">
    <property type="entry name" value="NUCLEAR INHIBITOR OF PROTEIN PHOSPHATASE-1"/>
    <property type="match status" value="1"/>
</dbReference>
<feature type="compositionally biased region" description="Basic and acidic residues" evidence="2">
    <location>
        <begin position="628"/>
        <end position="659"/>
    </location>
</feature>
<dbReference type="Gene3D" id="2.60.200.20">
    <property type="match status" value="1"/>
</dbReference>
<dbReference type="SUPFAM" id="SSF143990">
    <property type="entry name" value="YbiA-like"/>
    <property type="match status" value="1"/>
</dbReference>
<dbReference type="CDD" id="cd15457">
    <property type="entry name" value="NADAR"/>
    <property type="match status" value="1"/>
</dbReference>
<dbReference type="EMBL" id="GG662691">
    <property type="protein sequence ID" value="EAR96607.1"/>
    <property type="molecule type" value="Genomic_DNA"/>
</dbReference>
<feature type="compositionally biased region" description="Basic and acidic residues" evidence="2">
    <location>
        <begin position="440"/>
        <end position="484"/>
    </location>
</feature>
<feature type="region of interest" description="Disordered" evidence="2">
    <location>
        <begin position="440"/>
        <end position="776"/>
    </location>
</feature>
<dbReference type="AlphaFoldDB" id="Q23J97"/>
<dbReference type="OMA" id="YMNIRND"/>
<dbReference type="SUPFAM" id="SSF49879">
    <property type="entry name" value="SMAD/FHA domain"/>
    <property type="match status" value="1"/>
</dbReference>
<proteinExistence type="predicted"/>
<dbReference type="InterPro" id="IPR012677">
    <property type="entry name" value="Nucleotide-bd_a/b_plait_sf"/>
</dbReference>
<reference evidence="6" key="1">
    <citation type="journal article" date="2006" name="PLoS Biol.">
        <title>Macronuclear genome sequence of the ciliate Tetrahymena thermophila, a model eukaryote.</title>
        <authorList>
            <person name="Eisen J.A."/>
            <person name="Coyne R.S."/>
            <person name="Wu M."/>
            <person name="Wu D."/>
            <person name="Thiagarajan M."/>
            <person name="Wortman J.R."/>
            <person name="Badger J.H."/>
            <person name="Ren Q."/>
            <person name="Amedeo P."/>
            <person name="Jones K.M."/>
            <person name="Tallon L.J."/>
            <person name="Delcher A.L."/>
            <person name="Salzberg S.L."/>
            <person name="Silva J.C."/>
            <person name="Haas B.J."/>
            <person name="Majoros W.H."/>
            <person name="Farzad M."/>
            <person name="Carlton J.M."/>
            <person name="Smith R.K. Jr."/>
            <person name="Garg J."/>
            <person name="Pearlman R.E."/>
            <person name="Karrer K.M."/>
            <person name="Sun L."/>
            <person name="Manning G."/>
            <person name="Elde N.C."/>
            <person name="Turkewitz A.P."/>
            <person name="Asai D.J."/>
            <person name="Wilkes D.E."/>
            <person name="Wang Y."/>
            <person name="Cai H."/>
            <person name="Collins K."/>
            <person name="Stewart B.A."/>
            <person name="Lee S.R."/>
            <person name="Wilamowska K."/>
            <person name="Weinberg Z."/>
            <person name="Ruzzo W.L."/>
            <person name="Wloga D."/>
            <person name="Gaertig J."/>
            <person name="Frankel J."/>
            <person name="Tsao C.-C."/>
            <person name="Gorovsky M.A."/>
            <person name="Keeling P.J."/>
            <person name="Waller R.F."/>
            <person name="Patron N.J."/>
            <person name="Cherry J.M."/>
            <person name="Stover N.A."/>
            <person name="Krieger C.J."/>
            <person name="del Toro C."/>
            <person name="Ryder H.F."/>
            <person name="Williamson S.C."/>
            <person name="Barbeau R.A."/>
            <person name="Hamilton E.P."/>
            <person name="Orias E."/>
        </authorList>
    </citation>
    <scope>NUCLEOTIDE SEQUENCE [LARGE SCALE GENOMIC DNA]</scope>
    <source>
        <strain evidence="6">SB210</strain>
    </source>
</reference>
<dbReference type="Pfam" id="PF00498">
    <property type="entry name" value="FHA"/>
    <property type="match status" value="1"/>
</dbReference>
<feature type="compositionally biased region" description="Basic and acidic residues" evidence="2">
    <location>
        <begin position="686"/>
        <end position="726"/>
    </location>
</feature>
<feature type="domain" description="FHA" evidence="3">
    <location>
        <begin position="208"/>
        <end position="258"/>
    </location>
</feature>
<keyword evidence="1" id="KW-0694">RNA-binding</keyword>
<dbReference type="OrthoDB" id="206452at2759"/>
<evidence type="ECO:0000256" key="1">
    <source>
        <dbReference type="PROSITE-ProRule" id="PRU00176"/>
    </source>
</evidence>
<protein>
    <submittedName>
        <fullName evidence="5">FHA domain protein</fullName>
    </submittedName>
</protein>
<dbReference type="InParanoid" id="Q23J97"/>
<gene>
    <name evidence="5" type="ORF">TTHERM_00490750</name>
</gene>
<dbReference type="SUPFAM" id="SSF54928">
    <property type="entry name" value="RNA-binding domain, RBD"/>
    <property type="match status" value="1"/>
</dbReference>
<dbReference type="HOGENOM" id="CLU_360771_0_0_1"/>
<dbReference type="InterPro" id="IPR037238">
    <property type="entry name" value="YbiA-like_sf"/>
</dbReference>
<evidence type="ECO:0000256" key="2">
    <source>
        <dbReference type="SAM" id="MobiDB-lite"/>
    </source>
</evidence>
<feature type="compositionally biased region" description="Basic and acidic residues" evidence="2">
    <location>
        <begin position="496"/>
        <end position="561"/>
    </location>
</feature>
<feature type="compositionally biased region" description="Basic residues" evidence="2">
    <location>
        <begin position="485"/>
        <end position="495"/>
    </location>
</feature>
<dbReference type="SMART" id="SM00240">
    <property type="entry name" value="FHA"/>
    <property type="match status" value="1"/>
</dbReference>
<evidence type="ECO:0000313" key="5">
    <source>
        <dbReference type="EMBL" id="EAR96607.1"/>
    </source>
</evidence>
<sequence length="776" mass="90953">MSDDINNKLVNYLIHKPKDQVIDKFEEYFSFLNNDEPSWILYEGILYPSVSVAFQGARAQDFEIKQKIADVDSPDDLILLASEIEDPPDWENRRLKVMEILIRDKFRRSLELRERLRLTEEKQLVCRFFEESPSNLFWGIVGSKGQNQIGRILEKVRGDIHQNVDLKKWMQTKFPLQQDKILLPVITLNVSKDGEQIETITLKERSYYYMGQYKTNSVILAHPSISRLHACLICEEGNKVRLVDMESKSGSFVNGEILEKLFDKELQTGDILTFALSTRSYEINIDYTAAKQELQKRSIQLQQQVKQLQKLNQPSITPEELRRIMGFDIDNTLFISGLPDNATVLGIREMFERISEPKNKDENEKKKFQGIKIKVQEVKIPVDKWSGRPKGFAYVTFQTREDFNNAQLYSFGLKYGEVKLKVKVADKDKSAQLMNICKIKDGNNNDEDSKKRYDDKRGSERSRRERSSDRHRDRSSERYRDRDSKYKRRYSKSRSRSNDRKLRDKNRVSKFDNNNQDKEQKREREEVKNEQNQDLEKKQNSEDAQKKEEKEPSSKVKENKDKRKRSDSRDNNKKQDKRRDRSESKSKNQKSSSRHEKHKRRSQSPKQKRGSSQTKNESKKSTKHSRSRSRERERDRERDRDRKDNRKSNKDSRKSTSRDKKQHRKSSSKDRKKQDEQNNKSNKASELPKKSDKQADKDSKAKTDKQLAEKQSENQVSKREEKETNQKAKQTKEKKRKESVSSNSSSSQSSRSSSSSNSSNSRSSSFSSSSSSQSSS</sequence>
<organism evidence="5 6">
    <name type="scientific">Tetrahymena thermophila (strain SB210)</name>
    <dbReference type="NCBI Taxonomy" id="312017"/>
    <lineage>
        <taxon>Eukaryota</taxon>
        <taxon>Sar</taxon>
        <taxon>Alveolata</taxon>
        <taxon>Ciliophora</taxon>
        <taxon>Intramacronucleata</taxon>
        <taxon>Oligohymenophorea</taxon>
        <taxon>Hymenostomatida</taxon>
        <taxon>Tetrahymenina</taxon>
        <taxon>Tetrahymenidae</taxon>
        <taxon>Tetrahymena</taxon>
    </lineage>
</organism>
<dbReference type="Gene3D" id="1.10.357.40">
    <property type="entry name" value="YbiA-like"/>
    <property type="match status" value="1"/>
</dbReference>
<dbReference type="Proteomes" id="UP000009168">
    <property type="component" value="Unassembled WGS sequence"/>
</dbReference>
<keyword evidence="6" id="KW-1185">Reference proteome</keyword>
<dbReference type="InterPro" id="IPR012816">
    <property type="entry name" value="NADAR"/>
</dbReference>
<dbReference type="SMART" id="SM00360">
    <property type="entry name" value="RRM"/>
    <property type="match status" value="1"/>
</dbReference>
<feature type="compositionally biased region" description="Basic and acidic residues" evidence="2">
    <location>
        <begin position="667"/>
        <end position="678"/>
    </location>
</feature>
<accession>Q23J97</accession>
<dbReference type="eggNOG" id="KOG1880">
    <property type="taxonomic scope" value="Eukaryota"/>
</dbReference>
<dbReference type="RefSeq" id="XP_001016852.1">
    <property type="nucleotide sequence ID" value="XM_001016852.1"/>
</dbReference>
<name>Q23J97_TETTS</name>
<dbReference type="GO" id="GO:0003723">
    <property type="term" value="F:RNA binding"/>
    <property type="evidence" value="ECO:0007669"/>
    <property type="project" value="UniProtKB-UniRule"/>
</dbReference>
<dbReference type="PROSITE" id="PS50006">
    <property type="entry name" value="FHA_DOMAIN"/>
    <property type="match status" value="1"/>
</dbReference>
<dbReference type="InterPro" id="IPR008984">
    <property type="entry name" value="SMAD_FHA_dom_sf"/>
</dbReference>
<dbReference type="InterPro" id="IPR050923">
    <property type="entry name" value="Cell_Proc_Reg/RNA_Proc"/>
</dbReference>
<dbReference type="InterPro" id="IPR035979">
    <property type="entry name" value="RBD_domain_sf"/>
</dbReference>
<feature type="compositionally biased region" description="Low complexity" evidence="2">
    <location>
        <begin position="740"/>
        <end position="776"/>
    </location>
</feature>